<feature type="active site" evidence="3">
    <location>
        <position position="200"/>
    </location>
</feature>
<dbReference type="PANTHER" id="PTHR48081:SF32">
    <property type="entry name" value="ALPHA_BETA HYDROLASE FOLD-3 DOMAIN-CONTAINING PROTEIN"/>
    <property type="match status" value="1"/>
</dbReference>
<dbReference type="GO" id="GO:0016020">
    <property type="term" value="C:membrane"/>
    <property type="evidence" value="ECO:0007669"/>
    <property type="project" value="InterPro"/>
</dbReference>
<dbReference type="OrthoDB" id="408631at2759"/>
<feature type="active site" evidence="3">
    <location>
        <position position="356"/>
    </location>
</feature>
<dbReference type="InterPro" id="IPR002168">
    <property type="entry name" value="Lipase_GDXG_HIS_AS"/>
</dbReference>
<dbReference type="Gene3D" id="3.40.50.1820">
    <property type="entry name" value="alpha/beta hydrolase"/>
    <property type="match status" value="1"/>
</dbReference>
<evidence type="ECO:0000256" key="2">
    <source>
        <dbReference type="ARBA" id="ARBA00022801"/>
    </source>
</evidence>
<accession>A0A3B3SKP6</accession>
<comment type="similarity">
    <text evidence="1">Belongs to the 'GDXG' lipolytic enzyme family.</text>
</comment>
<dbReference type="GeneTree" id="ENSGT00940000163565"/>
<dbReference type="KEGG" id="pki:111852048"/>
<keyword evidence="2" id="KW-0378">Hydrolase</keyword>
<keyword evidence="4" id="KW-0812">Transmembrane</keyword>
<name>A0A3B3SKP6_9TELE</name>
<feature type="transmembrane region" description="Helical" evidence="4">
    <location>
        <begin position="6"/>
        <end position="26"/>
    </location>
</feature>
<reference evidence="6" key="2">
    <citation type="submission" date="2025-09" db="UniProtKB">
        <authorList>
            <consortium name="Ensembl"/>
        </authorList>
    </citation>
    <scope>IDENTIFICATION</scope>
</reference>
<feature type="active site" evidence="3">
    <location>
        <position position="386"/>
    </location>
</feature>
<evidence type="ECO:0000313" key="6">
    <source>
        <dbReference type="Ensembl" id="ENSPKIP00000030591.1"/>
    </source>
</evidence>
<dbReference type="Ensembl" id="ENSPKIT00000011412.1">
    <property type="protein sequence ID" value="ENSPKIP00000030591.1"/>
    <property type="gene ID" value="ENSPKIG00000011392.1"/>
</dbReference>
<evidence type="ECO:0000256" key="3">
    <source>
        <dbReference type="PIRSR" id="PIRSR037251-1"/>
    </source>
</evidence>
<dbReference type="CTD" id="343066"/>
<dbReference type="Pfam" id="PF07859">
    <property type="entry name" value="Abhydrolase_3"/>
    <property type="match status" value="2"/>
</dbReference>
<evidence type="ECO:0000259" key="5">
    <source>
        <dbReference type="Pfam" id="PF07859"/>
    </source>
</evidence>
<dbReference type="PANTHER" id="PTHR48081">
    <property type="entry name" value="AB HYDROLASE SUPERFAMILY PROTEIN C4A8.06C"/>
    <property type="match status" value="1"/>
</dbReference>
<keyword evidence="7" id="KW-1185">Reference proteome</keyword>
<proteinExistence type="inferred from homology"/>
<dbReference type="InterPro" id="IPR013094">
    <property type="entry name" value="AB_hydrolase_3"/>
</dbReference>
<dbReference type="InterPro" id="IPR017157">
    <property type="entry name" value="Arylacetamide_deacetylase"/>
</dbReference>
<evidence type="ECO:0000256" key="4">
    <source>
        <dbReference type="SAM" id="Phobius"/>
    </source>
</evidence>
<evidence type="ECO:0000256" key="1">
    <source>
        <dbReference type="ARBA" id="ARBA00010515"/>
    </source>
</evidence>
<reference evidence="6" key="1">
    <citation type="submission" date="2025-08" db="UniProtKB">
        <authorList>
            <consortium name="Ensembl"/>
        </authorList>
    </citation>
    <scope>IDENTIFICATION</scope>
</reference>
<sequence length="416" mass="46177">MDIGVAILITGFAAVFAAFLLLLNGLIYSEFTNSKIPLGVVSRRKLHLVHMVQVGCAVLGRILERMGLCHQITFTRKVLSWLTVRKEPVPSGLRIKDLMFANVPVRAYEPTVPSGGRRRALVYFHGGGWVLGSIDTADAVCRYIAKESDTVVISVGYRLAPEHRYPAQLDDCEAATCHFLSVAEAEFGVDMRRIAVGGDSAGGNLAAALCQRLAQPQSGGLPPLRSQVLIYPALQMADFSLPSYVQNQAVPLLFRGRAAFYFLQYLNGEMSVCQDVLEGSHVPADLRLQYRRWLSPDNLPPDFLPRDYKEPEPGEFDGEVYHLLREGLEPGMSPLLAEDSVLRLTPPTFMLTCEYDVLRDDGLLYRKRLEDLGVAVSWRHIPDGFHGILNFCSSGWLTFPSSRAAMDCIVEYVKTI</sequence>
<dbReference type="SUPFAM" id="SSF53474">
    <property type="entry name" value="alpha/beta-Hydrolases"/>
    <property type="match status" value="1"/>
</dbReference>
<evidence type="ECO:0000313" key="7">
    <source>
        <dbReference type="Proteomes" id="UP000261540"/>
    </source>
</evidence>
<dbReference type="InterPro" id="IPR029058">
    <property type="entry name" value="AB_hydrolase_fold"/>
</dbReference>
<feature type="domain" description="Alpha/beta hydrolase fold-3" evidence="5">
    <location>
        <begin position="121"/>
        <end position="268"/>
    </location>
</feature>
<keyword evidence="4" id="KW-0472">Membrane</keyword>
<dbReference type="InterPro" id="IPR050300">
    <property type="entry name" value="GDXG_lipolytic_enzyme"/>
</dbReference>
<keyword evidence="4" id="KW-1133">Transmembrane helix</keyword>
<dbReference type="GO" id="GO:0052689">
    <property type="term" value="F:carboxylic ester hydrolase activity"/>
    <property type="evidence" value="ECO:0007669"/>
    <property type="project" value="InterPro"/>
</dbReference>
<dbReference type="AlphaFoldDB" id="A0A3B3SKP6"/>
<protein>
    <submittedName>
        <fullName evidence="6">Arylacetamide deacetylase-like 4</fullName>
    </submittedName>
</protein>
<dbReference type="PROSITE" id="PS01173">
    <property type="entry name" value="LIPASE_GDXG_HIS"/>
    <property type="match status" value="1"/>
</dbReference>
<dbReference type="Proteomes" id="UP000261540">
    <property type="component" value="Unplaced"/>
</dbReference>
<organism evidence="6 7">
    <name type="scientific">Paramormyrops kingsleyae</name>
    <dbReference type="NCBI Taxonomy" id="1676925"/>
    <lineage>
        <taxon>Eukaryota</taxon>
        <taxon>Metazoa</taxon>
        <taxon>Chordata</taxon>
        <taxon>Craniata</taxon>
        <taxon>Vertebrata</taxon>
        <taxon>Euteleostomi</taxon>
        <taxon>Actinopterygii</taxon>
        <taxon>Neopterygii</taxon>
        <taxon>Teleostei</taxon>
        <taxon>Osteoglossocephala</taxon>
        <taxon>Osteoglossomorpha</taxon>
        <taxon>Osteoglossiformes</taxon>
        <taxon>Mormyridae</taxon>
        <taxon>Paramormyrops</taxon>
    </lineage>
</organism>
<dbReference type="STRING" id="1676925.ENSPKIP00000030591"/>
<feature type="domain" description="Alpha/beta hydrolase fold-3" evidence="5">
    <location>
        <begin position="329"/>
        <end position="389"/>
    </location>
</feature>
<dbReference type="PIRSF" id="PIRSF037251">
    <property type="entry name" value="Arylacetamide_deacetylase"/>
    <property type="match status" value="1"/>
</dbReference>